<feature type="compositionally biased region" description="Polar residues" evidence="7">
    <location>
        <begin position="1223"/>
        <end position="1248"/>
    </location>
</feature>
<name>W4GQM0_APHAT</name>
<dbReference type="Pfam" id="PF00397">
    <property type="entry name" value="WW"/>
    <property type="match status" value="1"/>
</dbReference>
<dbReference type="InterPro" id="IPR008271">
    <property type="entry name" value="Ser/Thr_kinase_AS"/>
</dbReference>
<dbReference type="SUPFAM" id="SSF51045">
    <property type="entry name" value="WW domain"/>
    <property type="match status" value="2"/>
</dbReference>
<feature type="domain" description="WW" evidence="9">
    <location>
        <begin position="1069"/>
        <end position="1103"/>
    </location>
</feature>
<evidence type="ECO:0000256" key="3">
    <source>
        <dbReference type="ARBA" id="ARBA00022741"/>
    </source>
</evidence>
<dbReference type="VEuPathDB" id="FungiDB:H257_05760"/>
<dbReference type="SMART" id="SM00456">
    <property type="entry name" value="WW"/>
    <property type="match status" value="2"/>
</dbReference>
<dbReference type="PANTHER" id="PTHR24055">
    <property type="entry name" value="MITOGEN-ACTIVATED PROTEIN KINASE"/>
    <property type="match status" value="1"/>
</dbReference>
<dbReference type="InterPro" id="IPR036020">
    <property type="entry name" value="WW_dom_sf"/>
</dbReference>
<reference evidence="10" key="1">
    <citation type="submission" date="2013-12" db="EMBL/GenBank/DDBJ databases">
        <title>The Genome Sequence of Aphanomyces astaci APO3.</title>
        <authorList>
            <consortium name="The Broad Institute Genomics Platform"/>
            <person name="Russ C."/>
            <person name="Tyler B."/>
            <person name="van West P."/>
            <person name="Dieguez-Uribeondo J."/>
            <person name="Young S.K."/>
            <person name="Zeng Q."/>
            <person name="Gargeya S."/>
            <person name="Fitzgerald M."/>
            <person name="Abouelleil A."/>
            <person name="Alvarado L."/>
            <person name="Chapman S.B."/>
            <person name="Gainer-Dewar J."/>
            <person name="Goldberg J."/>
            <person name="Griggs A."/>
            <person name="Gujja S."/>
            <person name="Hansen M."/>
            <person name="Howarth C."/>
            <person name="Imamovic A."/>
            <person name="Ireland A."/>
            <person name="Larimer J."/>
            <person name="McCowan C."/>
            <person name="Murphy C."/>
            <person name="Pearson M."/>
            <person name="Poon T.W."/>
            <person name="Priest M."/>
            <person name="Roberts A."/>
            <person name="Saif S."/>
            <person name="Shea T."/>
            <person name="Sykes S."/>
            <person name="Wortman J."/>
            <person name="Nusbaum C."/>
            <person name="Birren B."/>
        </authorList>
    </citation>
    <scope>NUCLEOTIDE SEQUENCE [LARGE SCALE GENOMIC DNA]</scope>
    <source>
        <strain evidence="10">APO3</strain>
    </source>
</reference>
<proteinExistence type="predicted"/>
<evidence type="ECO:0000256" key="1">
    <source>
        <dbReference type="ARBA" id="ARBA00022527"/>
    </source>
</evidence>
<feature type="compositionally biased region" description="Low complexity" evidence="7">
    <location>
        <begin position="928"/>
        <end position="945"/>
    </location>
</feature>
<dbReference type="PROSITE" id="PS00107">
    <property type="entry name" value="PROTEIN_KINASE_ATP"/>
    <property type="match status" value="2"/>
</dbReference>
<protein>
    <submittedName>
        <fullName evidence="10">CMGC/MAPK protein kinase</fullName>
    </submittedName>
</protein>
<dbReference type="Gene3D" id="3.30.200.20">
    <property type="entry name" value="Phosphorylase Kinase, domain 1"/>
    <property type="match status" value="2"/>
</dbReference>
<evidence type="ECO:0000256" key="5">
    <source>
        <dbReference type="ARBA" id="ARBA00022840"/>
    </source>
</evidence>
<feature type="compositionally biased region" description="Basic and acidic residues" evidence="7">
    <location>
        <begin position="1209"/>
        <end position="1218"/>
    </location>
</feature>
<dbReference type="OrthoDB" id="69123at2759"/>
<keyword evidence="5 6" id="KW-0067">ATP-binding</keyword>
<feature type="compositionally biased region" description="Basic and acidic residues" evidence="7">
    <location>
        <begin position="951"/>
        <end position="960"/>
    </location>
</feature>
<dbReference type="GO" id="GO:0005524">
    <property type="term" value="F:ATP binding"/>
    <property type="evidence" value="ECO:0007669"/>
    <property type="project" value="UniProtKB-UniRule"/>
</dbReference>
<dbReference type="RefSeq" id="XP_009829031.1">
    <property type="nucleotide sequence ID" value="XM_009830729.1"/>
</dbReference>
<dbReference type="InterPro" id="IPR000719">
    <property type="entry name" value="Prot_kinase_dom"/>
</dbReference>
<dbReference type="PROSITE" id="PS50020">
    <property type="entry name" value="WW_DOMAIN_2"/>
    <property type="match status" value="2"/>
</dbReference>
<feature type="compositionally biased region" description="Polar residues" evidence="7">
    <location>
        <begin position="1198"/>
        <end position="1208"/>
    </location>
</feature>
<dbReference type="InterPro" id="IPR017441">
    <property type="entry name" value="Protein_kinase_ATP_BS"/>
</dbReference>
<keyword evidence="1" id="KW-0723">Serine/threonine-protein kinase</keyword>
<evidence type="ECO:0000256" key="4">
    <source>
        <dbReference type="ARBA" id="ARBA00022777"/>
    </source>
</evidence>
<feature type="compositionally biased region" description="Acidic residues" evidence="7">
    <location>
        <begin position="1041"/>
        <end position="1051"/>
    </location>
</feature>
<feature type="binding site" evidence="6">
    <location>
        <position position="488"/>
    </location>
    <ligand>
        <name>ATP</name>
        <dbReference type="ChEBI" id="CHEBI:30616"/>
    </ligand>
</feature>
<feature type="region of interest" description="Disordered" evidence="7">
    <location>
        <begin position="401"/>
        <end position="425"/>
    </location>
</feature>
<dbReference type="FunFam" id="1.10.510.10:FF:000439">
    <property type="entry name" value="Mitogen-activated protein kinase"/>
    <property type="match status" value="2"/>
</dbReference>
<feature type="compositionally biased region" description="Acidic residues" evidence="7">
    <location>
        <begin position="968"/>
        <end position="978"/>
    </location>
</feature>
<evidence type="ECO:0000256" key="2">
    <source>
        <dbReference type="ARBA" id="ARBA00022679"/>
    </source>
</evidence>
<sequence>MPKHATPIKHADGGFTINGCTFHVDPKYEPLDAIGQGSYGVVCSVLNTVTKEKVAIKKITPMAGDEWDATHTLREIRLMRCLGEHDNIISLKDLTMCVEKDELYMMMELADTDLHRLIQSSCPLHEGHIRVIMYQLLCGVKTMHDNGVLHRDLKPGNLLVNKDCELKITDFGLARMVPKDLQNRDANDDSASVSSPMTEYVVTRWYRPPELMLAPNGVYDGAVDMWSVGCILGELVTRKPLFPGSDFMDQLTRVFKVIQIPPKAQRGYIIEKDALKFLSSLPATPPNALDNLCKGKDVSPDTKDLLERLLCFNPKERIGVDEALAHPFFKGVDIEWGVIPPLQLAHSLEFAFEDQSLPLDVLRQYIKDEVAAFQVKTQTIESGTQPEDDENGGVADVATARNGPLAQDTPTTAVTTKGSHVPLATASRRTSATAADGNYAAGLGFTLKGCEFNVPSHYRAIHVLGEGSYGIVCSATDATTNQTVAIKKITPMAGDEWDAKHTLREIRLMRYFEHHPNIASLQNLSTCIDKDELYIMMGLVDTDLHRLIQSKTKLEENHVAAIMYQLLCGAKALHENGVLHRDLKPGNILISKNCDVKITDFGLSRYVPEGRTSAHPPSSLSDKSAPQLMTEYVVTRWYRPPEIMLAPNGTYADAVDMWSIGCIFAELLNRKPLFPGTDFIDQLTRVFSVLPVPPKEKRGYTVEGDALKFLESLPRCSPQALTKAFRKASPEAVSLLRRLLCINPTRRITADQALQHPYFKAVRAQLGEPVAFHVSASFDFEFDQNDMSLHTLRELIQDEVRLFARGSSDKDAAEVKCGALSSTAAKPTAIKSGGDTTVEGANDDEEDNDVQPVSVAKPTVNTNHDSLSTNQATRAKVNNRDVDSGDLSSAPKSVERFPETNAVDSPHDKADRRRLGDENGQGSDEKQQQQQSWADQSAHQQKQQQSWATDGKGRAADNRKAAGHGEPTELDSDDDDDDHIYVEGESKKASLDSTQPGSSDWDDDDGDELLEAIQKHNQDALATGDSRVHIARPPSNQDQCHDDDEQEEDADNDRRGSHPSAVIAAAAVAPLPPGWEERFNKKYNRAYYVDHATKTSTWERPVTGSRPTTPSATTLDKKPVSAIALASTTTTSLVSSGLAGLSGLLKKVLPPAPIAAVVASSSMPDVLPKNWARRTDAKTGRLYYVNLLTKKSFARLPSSVSASMVQKTNPKDKDDKTKRPVTVPQSPQFSQMSWQRKTRTSVGGSRHE</sequence>
<dbReference type="AlphaFoldDB" id="W4GQM0"/>
<feature type="region of interest" description="Disordered" evidence="7">
    <location>
        <begin position="827"/>
        <end position="1057"/>
    </location>
</feature>
<organism evidence="10">
    <name type="scientific">Aphanomyces astaci</name>
    <name type="common">Crayfish plague agent</name>
    <dbReference type="NCBI Taxonomy" id="112090"/>
    <lineage>
        <taxon>Eukaryota</taxon>
        <taxon>Sar</taxon>
        <taxon>Stramenopiles</taxon>
        <taxon>Oomycota</taxon>
        <taxon>Saprolegniomycetes</taxon>
        <taxon>Saprolegniales</taxon>
        <taxon>Verrucalvaceae</taxon>
        <taxon>Aphanomyces</taxon>
    </lineage>
</organism>
<feature type="compositionally biased region" description="Basic and acidic residues" evidence="7">
    <location>
        <begin position="979"/>
        <end position="990"/>
    </location>
</feature>
<dbReference type="Gene3D" id="2.20.70.10">
    <property type="match status" value="2"/>
</dbReference>
<evidence type="ECO:0000256" key="7">
    <source>
        <dbReference type="SAM" id="MobiDB-lite"/>
    </source>
</evidence>
<feature type="compositionally biased region" description="Polar residues" evidence="7">
    <location>
        <begin position="408"/>
        <end position="418"/>
    </location>
</feature>
<feature type="domain" description="WW" evidence="9">
    <location>
        <begin position="1165"/>
        <end position="1199"/>
    </location>
</feature>
<dbReference type="GO" id="GO:0004674">
    <property type="term" value="F:protein serine/threonine kinase activity"/>
    <property type="evidence" value="ECO:0007669"/>
    <property type="project" value="UniProtKB-KW"/>
</dbReference>
<dbReference type="PROSITE" id="PS00108">
    <property type="entry name" value="PROTEIN_KINASE_ST"/>
    <property type="match status" value="2"/>
</dbReference>
<feature type="compositionally biased region" description="Polar residues" evidence="7">
    <location>
        <begin position="859"/>
        <end position="873"/>
    </location>
</feature>
<evidence type="ECO:0000259" key="8">
    <source>
        <dbReference type="PROSITE" id="PS50011"/>
    </source>
</evidence>
<evidence type="ECO:0000313" key="10">
    <source>
        <dbReference type="EMBL" id="ETV81173.1"/>
    </source>
</evidence>
<feature type="domain" description="Protein kinase" evidence="8">
    <location>
        <begin position="28"/>
        <end position="329"/>
    </location>
</feature>
<dbReference type="PROSITE" id="PS01159">
    <property type="entry name" value="WW_DOMAIN_1"/>
    <property type="match status" value="1"/>
</dbReference>
<dbReference type="PROSITE" id="PS50011">
    <property type="entry name" value="PROTEIN_KINASE_DOM"/>
    <property type="match status" value="2"/>
</dbReference>
<keyword evidence="2" id="KW-0808">Transferase</keyword>
<dbReference type="InterPro" id="IPR050117">
    <property type="entry name" value="MAPK"/>
</dbReference>
<feature type="binding site" evidence="6">
    <location>
        <position position="58"/>
    </location>
    <ligand>
        <name>ATP</name>
        <dbReference type="ChEBI" id="CHEBI:30616"/>
    </ligand>
</feature>
<dbReference type="EMBL" id="KI913124">
    <property type="protein sequence ID" value="ETV81173.1"/>
    <property type="molecule type" value="Genomic_DNA"/>
</dbReference>
<gene>
    <name evidence="10" type="ORF">H257_05760</name>
</gene>
<keyword evidence="3 6" id="KW-0547">Nucleotide-binding</keyword>
<dbReference type="Gene3D" id="1.10.510.10">
    <property type="entry name" value="Transferase(Phosphotransferase) domain 1"/>
    <property type="match status" value="2"/>
</dbReference>
<dbReference type="InterPro" id="IPR011009">
    <property type="entry name" value="Kinase-like_dom_sf"/>
</dbReference>
<dbReference type="SUPFAM" id="SSF56112">
    <property type="entry name" value="Protein kinase-like (PK-like)"/>
    <property type="match status" value="2"/>
</dbReference>
<dbReference type="STRING" id="112090.W4GQM0"/>
<evidence type="ECO:0000259" key="9">
    <source>
        <dbReference type="PROSITE" id="PS50020"/>
    </source>
</evidence>
<accession>W4GQM0</accession>
<keyword evidence="4 10" id="KW-0418">Kinase</keyword>
<feature type="compositionally biased region" description="Basic and acidic residues" evidence="7">
    <location>
        <begin position="905"/>
        <end position="927"/>
    </location>
</feature>
<dbReference type="InterPro" id="IPR001202">
    <property type="entry name" value="WW_dom"/>
</dbReference>
<dbReference type="SMART" id="SM00220">
    <property type="entry name" value="S_TKc"/>
    <property type="match status" value="2"/>
</dbReference>
<feature type="domain" description="Protein kinase" evidence="8">
    <location>
        <begin position="458"/>
        <end position="759"/>
    </location>
</feature>
<dbReference type="GeneID" id="20807756"/>
<evidence type="ECO:0000256" key="6">
    <source>
        <dbReference type="PROSITE-ProRule" id="PRU10141"/>
    </source>
</evidence>
<feature type="compositionally biased region" description="Acidic residues" evidence="7">
    <location>
        <begin position="1000"/>
        <end position="1010"/>
    </location>
</feature>
<dbReference type="Pfam" id="PF00069">
    <property type="entry name" value="Pkinase"/>
    <property type="match status" value="2"/>
</dbReference>
<feature type="region of interest" description="Disordered" evidence="7">
    <location>
        <begin position="1198"/>
        <end position="1248"/>
    </location>
</feature>
<dbReference type="CDD" id="cd07834">
    <property type="entry name" value="STKc_MAPK"/>
    <property type="match status" value="2"/>
</dbReference>
<dbReference type="FunFam" id="3.30.200.20:FF:000046">
    <property type="entry name" value="Mitogen-activated protein kinase"/>
    <property type="match status" value="1"/>
</dbReference>
<dbReference type="CDD" id="cd00201">
    <property type="entry name" value="WW"/>
    <property type="match status" value="1"/>
</dbReference>